<dbReference type="AlphaFoldDB" id="A0AAW8XUP4"/>
<dbReference type="RefSeq" id="WP_032457439.1">
    <property type="nucleotide sequence ID" value="NZ_JAWHZD010000021.1"/>
</dbReference>
<organism evidence="1 2">
    <name type="scientific">Klebsiella quasipneumoniae subsp. quasipneumoniae</name>
    <dbReference type="NCBI Taxonomy" id="1667327"/>
    <lineage>
        <taxon>Bacteria</taxon>
        <taxon>Pseudomonadati</taxon>
        <taxon>Pseudomonadota</taxon>
        <taxon>Gammaproteobacteria</taxon>
        <taxon>Enterobacterales</taxon>
        <taxon>Enterobacteriaceae</taxon>
        <taxon>Klebsiella/Raoultella group</taxon>
        <taxon>Klebsiella</taxon>
        <taxon>Klebsiella pneumoniae complex</taxon>
    </lineage>
</organism>
<evidence type="ECO:0000313" key="1">
    <source>
        <dbReference type="EMBL" id="MDV0844277.1"/>
    </source>
</evidence>
<evidence type="ECO:0000313" key="2">
    <source>
        <dbReference type="Proteomes" id="UP001284547"/>
    </source>
</evidence>
<accession>A0AAW8XUP4</accession>
<comment type="caution">
    <text evidence="1">The sequence shown here is derived from an EMBL/GenBank/DDBJ whole genome shotgun (WGS) entry which is preliminary data.</text>
</comment>
<gene>
    <name evidence="1" type="ORF">RZP41_23905</name>
</gene>
<dbReference type="EMBL" id="JAWHZD010000021">
    <property type="protein sequence ID" value="MDV0844277.1"/>
    <property type="molecule type" value="Genomic_DNA"/>
</dbReference>
<reference evidence="1" key="1">
    <citation type="submission" date="2023-10" db="EMBL/GenBank/DDBJ databases">
        <title>Surveillance and assessment of the effects of hospital wastewater treatment on clearance of pathogenic bacterial and antimicrobial resistance genes.</title>
        <authorList>
            <person name="Wu Y."/>
        </authorList>
    </citation>
    <scope>NUCLEOTIDE SEQUENCE</scope>
    <source>
        <strain evidence="1">23-M-SRM-33-1</strain>
    </source>
</reference>
<proteinExistence type="predicted"/>
<name>A0AAW8XUP4_9ENTR</name>
<dbReference type="Pfam" id="PF07026">
    <property type="entry name" value="DUF1317"/>
    <property type="match status" value="1"/>
</dbReference>
<protein>
    <submittedName>
        <fullName evidence="1">DUF1317 family protein</fullName>
    </submittedName>
</protein>
<dbReference type="InterPro" id="IPR009750">
    <property type="entry name" value="DUF1317"/>
</dbReference>
<dbReference type="Proteomes" id="UP001284547">
    <property type="component" value="Unassembled WGS sequence"/>
</dbReference>
<sequence>MTNPHDNITVGKVTLVYSMKHRGWLTPAKLIIRNPIAAQRVAEKLNESLKFSQIKAVHHGR</sequence>